<dbReference type="GO" id="GO:0005912">
    <property type="term" value="C:adherens junction"/>
    <property type="evidence" value="ECO:0007669"/>
    <property type="project" value="TreeGrafter"/>
</dbReference>
<dbReference type="GO" id="GO:0045296">
    <property type="term" value="F:cadherin binding"/>
    <property type="evidence" value="ECO:0007669"/>
    <property type="project" value="TreeGrafter"/>
</dbReference>
<dbReference type="GO" id="GO:0044331">
    <property type="term" value="P:cell-cell adhesion mediated by cadherin"/>
    <property type="evidence" value="ECO:0007669"/>
    <property type="project" value="TreeGrafter"/>
</dbReference>
<keyword evidence="10" id="KW-0325">Glycoprotein</keyword>
<keyword evidence="6 14" id="KW-0106">Calcium</keyword>
<dbReference type="GO" id="GO:0007043">
    <property type="term" value="P:cell-cell junction assembly"/>
    <property type="evidence" value="ECO:0007669"/>
    <property type="project" value="TreeGrafter"/>
</dbReference>
<feature type="domain" description="Cadherin" evidence="16">
    <location>
        <begin position="181"/>
        <end position="290"/>
    </location>
</feature>
<evidence type="ECO:0000256" key="11">
    <source>
        <dbReference type="ARBA" id="ARBA00059993"/>
    </source>
</evidence>
<dbReference type="InterPro" id="IPR015919">
    <property type="entry name" value="Cadherin-like_sf"/>
</dbReference>
<feature type="domain" description="Cadherin" evidence="16">
    <location>
        <begin position="410"/>
        <end position="516"/>
    </location>
</feature>
<dbReference type="FunFam" id="2.60.40.60:FF:000011">
    <property type="entry name" value="Cadherin 1"/>
    <property type="match status" value="1"/>
</dbReference>
<dbReference type="FunFam" id="2.60.40.60:FF:000031">
    <property type="entry name" value="Cadherin 3"/>
    <property type="match status" value="1"/>
</dbReference>
<evidence type="ECO:0000313" key="17">
    <source>
        <dbReference type="Ensembl" id="ENSSMRP00000016186.1"/>
    </source>
</evidence>
<dbReference type="GO" id="GO:0045294">
    <property type="term" value="F:alpha-catenin binding"/>
    <property type="evidence" value="ECO:0007669"/>
    <property type="project" value="Ensembl"/>
</dbReference>
<dbReference type="InterPro" id="IPR020894">
    <property type="entry name" value="Cadherin_CS"/>
</dbReference>
<dbReference type="PRINTS" id="PR00205">
    <property type="entry name" value="CADHERIN"/>
</dbReference>
<keyword evidence="2" id="KW-1003">Cell membrane</keyword>
<accession>A0A8D0C1L3</accession>
<sequence>MPLRLSRFFPATQRPRIFGCALLILTVLAINSFHFTLSSNGSLRNSVQKRSSQDLELLNNLRPLRRTKRRWVITTMKLEEEDKGPFPKLVGELFNNMAQNLSLKYLISGPGVDEYPEAGLFSIKDDAEGHVYVHRTIDREKYPSFLICFDVADRMTGEIVDRSLYFNIRIGDINDNAPEFPKKEFNITMKENHNRGEPVFNATAFDKDEEGTANSRITYSLVSQTPRPNEPVFTVDSSSGTIRITGCSDYEAARSFRLLIKATDHGRPRLSSTATINIALEDSNNNPPKFTQDNYRLDISEGKSAHDVLRLQVEDKDSPNTAAWKAKYKIMEGSEKENFAIETDPLTNEGFLSVIKPLAYNAMEWKLVISVENEEPLFSCDRGKMQSSLAKAKAYVNVNVTEKNDAPQFIPPVLVLRQEEGATPGTRIGVFTAKDAHTEPHSIRYKLALDPAKWVMIDESSGIVTALKTLDRESAHVNNNIYTIVIHAIDDGVPPLTGTGTIQLYLSDINDNAPLLVTPLLKVCNGKEREPFLIRAEDKDSDPYAGPFTFQLMGNAADSWKLGENFGDSVQLFMQRSLPVGNYSIPLRILDKQGFFKEQILHVRVCLCQDGNTCEEKVNLALESVSLGGGAIAVILSGFFLLLLGLGLLLWCSSKQEIKKGLPFIPYEDGNQTLIHYNGESQHVLSQDTPDVGDHTTPFPVYGQIWKEKPHTVKGSTGLVTSHSQTSSQGLNDQNAFDIVGTIPKKGTEESGHTDGRIVSYLAIPENSHVVPDWYQQMTLPVQNKKIYQKNPRDRILETVEEILNQKRDHITNIEDRMVSDYPRVYAEEGHLEKSESFWSLPMAEDANNSLSSDFLDSLGPRFITLGRICGK</sequence>
<dbReference type="InterPro" id="IPR027397">
    <property type="entry name" value="Catenin-bd_sf"/>
</dbReference>
<evidence type="ECO:0000256" key="13">
    <source>
        <dbReference type="ARBA" id="ARBA00069031"/>
    </source>
</evidence>
<evidence type="ECO:0000256" key="6">
    <source>
        <dbReference type="ARBA" id="ARBA00022837"/>
    </source>
</evidence>
<dbReference type="Ensembl" id="ENSSMRT00000018901.1">
    <property type="protein sequence ID" value="ENSSMRP00000016186.1"/>
    <property type="gene ID" value="ENSSMRG00000012589.1"/>
</dbReference>
<dbReference type="GO" id="GO:0070097">
    <property type="term" value="F:delta-catenin binding"/>
    <property type="evidence" value="ECO:0007669"/>
    <property type="project" value="Ensembl"/>
</dbReference>
<evidence type="ECO:0000256" key="12">
    <source>
        <dbReference type="ARBA" id="ARBA00062925"/>
    </source>
</evidence>
<evidence type="ECO:0000256" key="15">
    <source>
        <dbReference type="SAM" id="Phobius"/>
    </source>
</evidence>
<dbReference type="OMA" id="LRTKRRW"/>
<comment type="subunit">
    <text evidence="12">Homodimer. Component of a cadherin:catenin adhesion complex composed of at least of CDH26, beta-catenin/CTNNB1, alpha-catenin/CTNNA1 and p120 catenin/CTNND1.</text>
</comment>
<keyword evidence="4" id="KW-0732">Signal</keyword>
<keyword evidence="9 15" id="KW-0472">Membrane</keyword>
<reference evidence="17" key="1">
    <citation type="submission" date="2025-08" db="UniProtKB">
        <authorList>
            <consortium name="Ensembl"/>
        </authorList>
    </citation>
    <scope>IDENTIFICATION</scope>
</reference>
<dbReference type="GO" id="GO:0016342">
    <property type="term" value="C:catenin complex"/>
    <property type="evidence" value="ECO:0007669"/>
    <property type="project" value="TreeGrafter"/>
</dbReference>
<keyword evidence="18" id="KW-1185">Reference proteome</keyword>
<organism evidence="17 18">
    <name type="scientific">Salvator merianae</name>
    <name type="common">Argentine black and white tegu</name>
    <name type="synonym">Tupinambis merianae</name>
    <dbReference type="NCBI Taxonomy" id="96440"/>
    <lineage>
        <taxon>Eukaryota</taxon>
        <taxon>Metazoa</taxon>
        <taxon>Chordata</taxon>
        <taxon>Craniata</taxon>
        <taxon>Vertebrata</taxon>
        <taxon>Euteleostomi</taxon>
        <taxon>Lepidosauria</taxon>
        <taxon>Squamata</taxon>
        <taxon>Bifurcata</taxon>
        <taxon>Unidentata</taxon>
        <taxon>Episquamata</taxon>
        <taxon>Laterata</taxon>
        <taxon>Teiioidea</taxon>
        <taxon>Teiidae</taxon>
        <taxon>Salvator</taxon>
    </lineage>
</organism>
<dbReference type="CDD" id="cd11304">
    <property type="entry name" value="Cadherin_repeat"/>
    <property type="match status" value="3"/>
</dbReference>
<dbReference type="FunFam" id="2.60.40.60:FF:000027">
    <property type="entry name" value="Cadherin 2"/>
    <property type="match status" value="1"/>
</dbReference>
<dbReference type="GO" id="GO:0005178">
    <property type="term" value="F:integrin binding"/>
    <property type="evidence" value="ECO:0007669"/>
    <property type="project" value="Ensembl"/>
</dbReference>
<dbReference type="GO" id="GO:0000902">
    <property type="term" value="P:cell morphogenesis"/>
    <property type="evidence" value="ECO:0007669"/>
    <property type="project" value="TreeGrafter"/>
</dbReference>
<feature type="domain" description="Cadherin" evidence="16">
    <location>
        <begin position="291"/>
        <end position="409"/>
    </location>
</feature>
<dbReference type="SUPFAM" id="SSF49313">
    <property type="entry name" value="Cadherin-like"/>
    <property type="match status" value="5"/>
</dbReference>
<keyword evidence="3 15" id="KW-0812">Transmembrane</keyword>
<dbReference type="InterPro" id="IPR002126">
    <property type="entry name" value="Cadherin-like_dom"/>
</dbReference>
<keyword evidence="5" id="KW-0677">Repeat</keyword>
<dbReference type="Proteomes" id="UP000694421">
    <property type="component" value="Unplaced"/>
</dbReference>
<evidence type="ECO:0000256" key="4">
    <source>
        <dbReference type="ARBA" id="ARBA00022729"/>
    </source>
</evidence>
<dbReference type="FunFam" id="2.60.40.60:FF:000158">
    <property type="entry name" value="Dachsous cadherin-related 1"/>
    <property type="match status" value="1"/>
</dbReference>
<feature type="transmembrane region" description="Helical" evidence="15">
    <location>
        <begin position="627"/>
        <end position="651"/>
    </location>
</feature>
<dbReference type="PANTHER" id="PTHR24027">
    <property type="entry name" value="CADHERIN-23"/>
    <property type="match status" value="1"/>
</dbReference>
<evidence type="ECO:0000313" key="18">
    <source>
        <dbReference type="Proteomes" id="UP000694421"/>
    </source>
</evidence>
<evidence type="ECO:0000256" key="1">
    <source>
        <dbReference type="ARBA" id="ARBA00004251"/>
    </source>
</evidence>
<dbReference type="InterPro" id="IPR039808">
    <property type="entry name" value="Cadherin"/>
</dbReference>
<comment type="function">
    <text evidence="11">Cadherins are calcium-dependent cell adhesion proteins. They preferentially interact with themselves in a homophilic manner in connecting cells; cadherins may thus contribute to the sorting of heterogeneous cell types. Ligand for integrins alpha-E/beta-7, ITGAE:ITGAB7, alpha-4/beta-7, ITGA4:ITGAB7 and alpha-4/beta-1, ITGA4:ITGAB1 through which modulates CD4(+) T cells activation.</text>
</comment>
<reference evidence="17" key="2">
    <citation type="submission" date="2025-09" db="UniProtKB">
        <authorList>
            <consortium name="Ensembl"/>
        </authorList>
    </citation>
    <scope>IDENTIFICATION</scope>
</reference>
<name>A0A8D0C1L3_SALMN</name>
<dbReference type="GO" id="GO:0015630">
    <property type="term" value="C:microtubule cytoskeleton"/>
    <property type="evidence" value="ECO:0007669"/>
    <property type="project" value="Ensembl"/>
</dbReference>
<feature type="domain" description="Cadherin" evidence="16">
    <location>
        <begin position="73"/>
        <end position="180"/>
    </location>
</feature>
<evidence type="ECO:0000256" key="3">
    <source>
        <dbReference type="ARBA" id="ARBA00022692"/>
    </source>
</evidence>
<dbReference type="GO" id="GO:0016339">
    <property type="term" value="P:calcium-dependent cell-cell adhesion via plasma membrane cell adhesion molecules"/>
    <property type="evidence" value="ECO:0007669"/>
    <property type="project" value="TreeGrafter"/>
</dbReference>
<keyword evidence="8 15" id="KW-1133">Transmembrane helix</keyword>
<comment type="subcellular location">
    <subcellularLocation>
        <location evidence="1">Cell membrane</location>
        <topology evidence="1">Single-pass type I membrane protein</topology>
    </subcellularLocation>
</comment>
<protein>
    <recommendedName>
        <fullName evidence="13">Cadherin-like protein 26</fullName>
    </recommendedName>
</protein>
<evidence type="ECO:0000256" key="10">
    <source>
        <dbReference type="ARBA" id="ARBA00023180"/>
    </source>
</evidence>
<dbReference type="PROSITE" id="PS00232">
    <property type="entry name" value="CADHERIN_1"/>
    <property type="match status" value="1"/>
</dbReference>
<dbReference type="PROSITE" id="PS50268">
    <property type="entry name" value="CADHERIN_2"/>
    <property type="match status" value="4"/>
</dbReference>
<keyword evidence="7" id="KW-0130">Cell adhesion</keyword>
<dbReference type="GO" id="GO:0016477">
    <property type="term" value="P:cell migration"/>
    <property type="evidence" value="ECO:0007669"/>
    <property type="project" value="TreeGrafter"/>
</dbReference>
<evidence type="ECO:0000256" key="9">
    <source>
        <dbReference type="ARBA" id="ARBA00023136"/>
    </source>
</evidence>
<dbReference type="Gene3D" id="4.10.900.10">
    <property type="entry name" value="TCF3-CBD (Catenin binding domain)"/>
    <property type="match status" value="1"/>
</dbReference>
<dbReference type="GO" id="GO:0035710">
    <property type="term" value="P:CD4-positive, alpha-beta T cell activation"/>
    <property type="evidence" value="ECO:0007669"/>
    <property type="project" value="Ensembl"/>
</dbReference>
<evidence type="ECO:0000259" key="16">
    <source>
        <dbReference type="PROSITE" id="PS50268"/>
    </source>
</evidence>
<dbReference type="Pfam" id="PF00028">
    <property type="entry name" value="Cadherin"/>
    <property type="match status" value="3"/>
</dbReference>
<proteinExistence type="predicted"/>
<dbReference type="Gene3D" id="2.60.40.60">
    <property type="entry name" value="Cadherins"/>
    <property type="match status" value="5"/>
</dbReference>
<dbReference type="SMART" id="SM00112">
    <property type="entry name" value="CA"/>
    <property type="match status" value="4"/>
</dbReference>
<evidence type="ECO:0000256" key="2">
    <source>
        <dbReference type="ARBA" id="ARBA00022475"/>
    </source>
</evidence>
<evidence type="ECO:0000256" key="5">
    <source>
        <dbReference type="ARBA" id="ARBA00022737"/>
    </source>
</evidence>
<evidence type="ECO:0000256" key="7">
    <source>
        <dbReference type="ARBA" id="ARBA00022889"/>
    </source>
</evidence>
<dbReference type="GO" id="GO:0034332">
    <property type="term" value="P:adherens junction organization"/>
    <property type="evidence" value="ECO:0007669"/>
    <property type="project" value="TreeGrafter"/>
</dbReference>
<dbReference type="GO" id="GO:0008013">
    <property type="term" value="F:beta-catenin binding"/>
    <property type="evidence" value="ECO:0007669"/>
    <property type="project" value="Ensembl"/>
</dbReference>
<evidence type="ECO:0000256" key="14">
    <source>
        <dbReference type="PROSITE-ProRule" id="PRU00043"/>
    </source>
</evidence>
<evidence type="ECO:0000256" key="8">
    <source>
        <dbReference type="ARBA" id="ARBA00022989"/>
    </source>
</evidence>
<dbReference type="GeneTree" id="ENSGT00940000161589"/>
<dbReference type="PANTHER" id="PTHR24027:SF78">
    <property type="entry name" value="CADHERIN-LIKE PROTEIN 26"/>
    <property type="match status" value="1"/>
</dbReference>
<dbReference type="GO" id="GO:0005509">
    <property type="term" value="F:calcium ion binding"/>
    <property type="evidence" value="ECO:0007669"/>
    <property type="project" value="UniProtKB-UniRule"/>
</dbReference>
<dbReference type="FunFam" id="2.60.40.60:FF:000019">
    <property type="entry name" value="Cadherin 2"/>
    <property type="match status" value="1"/>
</dbReference>
<dbReference type="AlphaFoldDB" id="A0A8D0C1L3"/>
<dbReference type="GO" id="GO:0007156">
    <property type="term" value="P:homophilic cell adhesion via plasma membrane adhesion molecules"/>
    <property type="evidence" value="ECO:0007669"/>
    <property type="project" value="InterPro"/>
</dbReference>